<evidence type="ECO:0008006" key="3">
    <source>
        <dbReference type="Google" id="ProtNLM"/>
    </source>
</evidence>
<keyword evidence="2" id="KW-1185">Reference proteome</keyword>
<sequence>MKKKLKKLFEDTGVDTSTPGFYNDKNFIAQEKNDPSFLQAYGFWVYYKNYSEKYLKKVRSIVPIVLSVVQQELEGDGRTGACVDVSQVLSKIFERHGIWCVMVEGAFNADYPDDANISEKYLWHYDDPKSLRERMSPGHVWLHCPPYQVIDITIKQQPYTEGQSNYLPEIVAQEEMVIFEADIGDICSPEVCRTIAAMDLSPQDFMAQSGVDGFSSLVRPVSYESGQTTLRYIPISFTASDGELDSMSNLILSGRNPNQLYTEKVLPALKAAEK</sequence>
<dbReference type="AlphaFoldDB" id="A0A6I6JIU0"/>
<proteinExistence type="predicted"/>
<evidence type="ECO:0000313" key="2">
    <source>
        <dbReference type="Proteomes" id="UP000428328"/>
    </source>
</evidence>
<dbReference type="KEGG" id="psel:GM415_08865"/>
<dbReference type="EMBL" id="CP046400">
    <property type="protein sequence ID" value="QGY40232.1"/>
    <property type="molecule type" value="Genomic_DNA"/>
</dbReference>
<reference evidence="1 2" key="1">
    <citation type="submission" date="2019-11" db="EMBL/GenBank/DDBJ databases">
        <authorList>
            <person name="Zheng R.K."/>
            <person name="Sun C.M."/>
        </authorList>
    </citation>
    <scope>NUCLEOTIDE SEQUENCE [LARGE SCALE GENOMIC DNA]</scope>
    <source>
        <strain evidence="1 2">SRB007</strain>
    </source>
</reference>
<name>A0A6I6JIU0_9BACT</name>
<accession>A0A6I6JIU0</accession>
<dbReference type="Proteomes" id="UP000428328">
    <property type="component" value="Chromosome"/>
</dbReference>
<protein>
    <recommendedName>
        <fullName evidence="3">Transglutaminase-like domain-containing protein</fullName>
    </recommendedName>
</protein>
<evidence type="ECO:0000313" key="1">
    <source>
        <dbReference type="EMBL" id="QGY40232.1"/>
    </source>
</evidence>
<dbReference type="RefSeq" id="WP_158947454.1">
    <property type="nucleotide sequence ID" value="NZ_CP046400.1"/>
</dbReference>
<organism evidence="1 2">
    <name type="scientific">Pseudodesulfovibrio cashew</name>
    <dbReference type="NCBI Taxonomy" id="2678688"/>
    <lineage>
        <taxon>Bacteria</taxon>
        <taxon>Pseudomonadati</taxon>
        <taxon>Thermodesulfobacteriota</taxon>
        <taxon>Desulfovibrionia</taxon>
        <taxon>Desulfovibrionales</taxon>
        <taxon>Desulfovibrionaceae</taxon>
    </lineage>
</organism>
<gene>
    <name evidence="1" type="ORF">GM415_08865</name>
</gene>